<accession>A0AAN4PPY9</accession>
<evidence type="ECO:0008006" key="3">
    <source>
        <dbReference type="Google" id="ProtNLM"/>
    </source>
</evidence>
<dbReference type="InterPro" id="IPR029063">
    <property type="entry name" value="SAM-dependent_MTases_sf"/>
</dbReference>
<reference evidence="1 2" key="1">
    <citation type="submission" date="2015-11" db="EMBL/GenBank/DDBJ databases">
        <title>Aspergillus lentulus strain IFM 54703T.</title>
        <authorList>
            <person name="Kusuya Y."/>
            <person name="Sakai K."/>
            <person name="Kamei K."/>
            <person name="Takahashi H."/>
            <person name="Yaguchi T."/>
        </authorList>
    </citation>
    <scope>NUCLEOTIDE SEQUENCE [LARGE SCALE GENOMIC DNA]</scope>
    <source>
        <strain evidence="1 2">IFM 54703</strain>
    </source>
</reference>
<evidence type="ECO:0000313" key="2">
    <source>
        <dbReference type="Proteomes" id="UP000051487"/>
    </source>
</evidence>
<dbReference type="SUPFAM" id="SSF53335">
    <property type="entry name" value="S-adenosyl-L-methionine-dependent methyltransferases"/>
    <property type="match status" value="1"/>
</dbReference>
<name>A0AAN4PPY9_ASPLE</name>
<comment type="caution">
    <text evidence="1">The sequence shown here is derived from an EMBL/GenBank/DDBJ whole genome shotgun (WGS) entry which is preliminary data.</text>
</comment>
<gene>
    <name evidence="1" type="ORF">ALT_7971</name>
</gene>
<organism evidence="1 2">
    <name type="scientific">Aspergillus lentulus</name>
    <dbReference type="NCBI Taxonomy" id="293939"/>
    <lineage>
        <taxon>Eukaryota</taxon>
        <taxon>Fungi</taxon>
        <taxon>Dikarya</taxon>
        <taxon>Ascomycota</taxon>
        <taxon>Pezizomycotina</taxon>
        <taxon>Eurotiomycetes</taxon>
        <taxon>Eurotiomycetidae</taxon>
        <taxon>Eurotiales</taxon>
        <taxon>Aspergillaceae</taxon>
        <taxon>Aspergillus</taxon>
        <taxon>Aspergillus subgen. Fumigati</taxon>
    </lineage>
</organism>
<dbReference type="EMBL" id="BCLY01000016">
    <property type="protein sequence ID" value="GAQ10650.1"/>
    <property type="molecule type" value="Genomic_DNA"/>
</dbReference>
<dbReference type="Gene3D" id="3.40.50.150">
    <property type="entry name" value="Vaccinia Virus protein VP39"/>
    <property type="match status" value="1"/>
</dbReference>
<dbReference type="Proteomes" id="UP000051487">
    <property type="component" value="Unassembled WGS sequence"/>
</dbReference>
<dbReference type="AlphaFoldDB" id="A0AAN4PPY9"/>
<evidence type="ECO:0000313" key="1">
    <source>
        <dbReference type="EMBL" id="GAQ10650.1"/>
    </source>
</evidence>
<dbReference type="CDD" id="cd02440">
    <property type="entry name" value="AdoMet_MTases"/>
    <property type="match status" value="1"/>
</dbReference>
<protein>
    <recommendedName>
        <fullName evidence="3">Methyltransferase domain-containing protein</fullName>
    </recommendedName>
</protein>
<proteinExistence type="predicted"/>
<sequence>MRICVFQTSDIPSQGDGYPDPGLYTDQHTFEHRVIRKDSVKQDIDLAAAEGFGLYMLFSWDWHGDQIQSTGIQITKYLEEVKLPFIGLPSRVLERCKPDLEGRLQLHLTGHNSGNPSSGENRDIIAAGDEYACVVVQLGNTPVALSPGICHQKQCGHRSLINSVIASSLIVHSHSAELLRKVGEEYDDVAPKYDAVTHGIYHDNVKKIATKYNYDGVVLDLACGTGLFARLRGEALAVTSGDHRNSTTKFMGVDLSPQMRTECLYHGWYERVLVGPIQRILTEWMDPVDHIVCIGALHYLDKNELSLVLSRAFHLARVSVTFTIDEIPESYIAAQRSRGREYMHGVNHVAEVAAYGVPVGWKLADHWKCLGWKSPTTGDDVYTNVFRFERLDEATL</sequence>